<evidence type="ECO:0000313" key="3">
    <source>
        <dbReference type="Proteomes" id="UP001595839"/>
    </source>
</evidence>
<organism evidence="2 3">
    <name type="scientific">Streptomyces vulcanius</name>
    <dbReference type="NCBI Taxonomy" id="1441876"/>
    <lineage>
        <taxon>Bacteria</taxon>
        <taxon>Bacillati</taxon>
        <taxon>Actinomycetota</taxon>
        <taxon>Actinomycetes</taxon>
        <taxon>Kitasatosporales</taxon>
        <taxon>Streptomycetaceae</taxon>
        <taxon>Streptomyces</taxon>
    </lineage>
</organism>
<reference evidence="3" key="1">
    <citation type="journal article" date="2019" name="Int. J. Syst. Evol. Microbiol.">
        <title>The Global Catalogue of Microorganisms (GCM) 10K type strain sequencing project: providing services to taxonomists for standard genome sequencing and annotation.</title>
        <authorList>
            <consortium name="The Broad Institute Genomics Platform"/>
            <consortium name="The Broad Institute Genome Sequencing Center for Infectious Disease"/>
            <person name="Wu L."/>
            <person name="Ma J."/>
        </authorList>
    </citation>
    <scope>NUCLEOTIDE SEQUENCE [LARGE SCALE GENOMIC DNA]</scope>
    <source>
        <strain evidence="3">CGMCC 4.7177</strain>
    </source>
</reference>
<gene>
    <name evidence="2" type="ORF">ACFPIH_11940</name>
</gene>
<protein>
    <submittedName>
        <fullName evidence="2">ATP-binding protein</fullName>
    </submittedName>
</protein>
<dbReference type="EMBL" id="JBHSFK010000006">
    <property type="protein sequence ID" value="MFC4500240.1"/>
    <property type="molecule type" value="Genomic_DNA"/>
</dbReference>
<comment type="caution">
    <text evidence="2">The sequence shown here is derived from an EMBL/GenBank/DDBJ whole genome shotgun (WGS) entry which is preliminary data.</text>
</comment>
<feature type="compositionally biased region" description="Low complexity" evidence="1">
    <location>
        <begin position="1"/>
        <end position="32"/>
    </location>
</feature>
<dbReference type="SUPFAM" id="SSF52540">
    <property type="entry name" value="P-loop containing nucleoside triphosphate hydrolases"/>
    <property type="match status" value="1"/>
</dbReference>
<keyword evidence="2" id="KW-0547">Nucleotide-binding</keyword>
<dbReference type="RefSeq" id="WP_381174161.1">
    <property type="nucleotide sequence ID" value="NZ_JBHSFK010000006.1"/>
</dbReference>
<dbReference type="InterPro" id="IPR027417">
    <property type="entry name" value="P-loop_NTPase"/>
</dbReference>
<evidence type="ECO:0000313" key="2">
    <source>
        <dbReference type="EMBL" id="MFC4500240.1"/>
    </source>
</evidence>
<evidence type="ECO:0000256" key="1">
    <source>
        <dbReference type="SAM" id="MobiDB-lite"/>
    </source>
</evidence>
<feature type="region of interest" description="Disordered" evidence="1">
    <location>
        <begin position="1"/>
        <end position="36"/>
    </location>
</feature>
<sequence>MTAPRASAASSSPSDSSSDSPSGSAAAPGSPGHPLRPCLTELRLSAFAGHRRAGFPLGAVTVLAGPSGSGKTTAVRAYEALARLGGGARLTEAFPDPVACVPDRARPDAQRRRGFRIGCTADGPEGPVRLDLAVQAEPELRIVGERLSAGGLVLLGTALRDPGRRTVQAAWHTGGSAPVTRAPLPDDRLGTALLPLRVAGKTDGQRQVLAAAEQMVVALRSVFPCDPQPEWMGAPVPTGSGRLLGGCDNLADVLWRTREECVRRHAQLVAALDAGCCGPVTDLRAEPLSDGTVRAVLDRGDGTGTELARLGYGELRYIALALVMLTGPGVLDLDTAGEVPSAMQALTLLTDNFDRGLDPRQRTGLLRLAVRMAERGHIRAVGVVSDASWAVRTKGVTVVHLGA</sequence>
<keyword evidence="3" id="KW-1185">Reference proteome</keyword>
<proteinExistence type="predicted"/>
<accession>A0ABV9ANG3</accession>
<keyword evidence="2" id="KW-0067">ATP-binding</keyword>
<dbReference type="GO" id="GO:0005524">
    <property type="term" value="F:ATP binding"/>
    <property type="evidence" value="ECO:0007669"/>
    <property type="project" value="UniProtKB-KW"/>
</dbReference>
<name>A0ABV9ANG3_9ACTN</name>
<dbReference type="Proteomes" id="UP001595839">
    <property type="component" value="Unassembled WGS sequence"/>
</dbReference>